<dbReference type="Gene3D" id="1.10.555.10">
    <property type="entry name" value="Rho GTPase activation protein"/>
    <property type="match status" value="1"/>
</dbReference>
<evidence type="ECO:0000313" key="3">
    <source>
        <dbReference type="EMBL" id="KAF6032606.1"/>
    </source>
</evidence>
<dbReference type="InterPro" id="IPR050729">
    <property type="entry name" value="Rho-GAP"/>
</dbReference>
<name>A0A7J7K4U8_BUGNE</name>
<evidence type="ECO:0000259" key="2">
    <source>
        <dbReference type="PROSITE" id="PS50238"/>
    </source>
</evidence>
<feature type="domain" description="Rho-GAP" evidence="2">
    <location>
        <begin position="45"/>
        <end position="231"/>
    </location>
</feature>
<dbReference type="InterPro" id="IPR008936">
    <property type="entry name" value="Rho_GTPase_activation_prot"/>
</dbReference>
<dbReference type="InterPro" id="IPR000198">
    <property type="entry name" value="RhoGAP_dom"/>
</dbReference>
<dbReference type="Pfam" id="PF00620">
    <property type="entry name" value="RhoGAP"/>
    <property type="match status" value="1"/>
</dbReference>
<sequence length="231" mass="26516">MVAVAGEGAAKVSIKLRLKKLLSRRPTQESLEKQGIYQVERVFGSRLQFICDRESTTVPRFLDRCIQAIESKGLDFDGLYRISGNLAQIQKLRLLVDQSDDYNLADYDVNVLTGALKLFFRELKEPLIPFQLYNALSETIRDKDVNKRARTMKLHLSTMPTVNSNTLKLLFSHLVRVLQHANQNRMKPQNIAIVFGPTLMWPEKESSAIAVNMMCQNSIVEYILLHFDRLF</sequence>
<dbReference type="GO" id="GO:0005096">
    <property type="term" value="F:GTPase activator activity"/>
    <property type="evidence" value="ECO:0007669"/>
    <property type="project" value="UniProtKB-KW"/>
</dbReference>
<protein>
    <submittedName>
        <fullName evidence="3">ARHGAP15</fullName>
    </submittedName>
</protein>
<dbReference type="GO" id="GO:0005737">
    <property type="term" value="C:cytoplasm"/>
    <property type="evidence" value="ECO:0007669"/>
    <property type="project" value="TreeGrafter"/>
</dbReference>
<evidence type="ECO:0000256" key="1">
    <source>
        <dbReference type="ARBA" id="ARBA00022468"/>
    </source>
</evidence>
<dbReference type="PROSITE" id="PS50238">
    <property type="entry name" value="RHOGAP"/>
    <property type="match status" value="1"/>
</dbReference>
<dbReference type="SMART" id="SM00324">
    <property type="entry name" value="RhoGAP"/>
    <property type="match status" value="1"/>
</dbReference>
<keyword evidence="1" id="KW-0343">GTPase activation</keyword>
<reference evidence="3" key="1">
    <citation type="submission" date="2020-06" db="EMBL/GenBank/DDBJ databases">
        <title>Draft genome of Bugula neritina, a colonial animal packing powerful symbionts and potential medicines.</title>
        <authorList>
            <person name="Rayko M."/>
        </authorList>
    </citation>
    <scope>NUCLEOTIDE SEQUENCE [LARGE SCALE GENOMIC DNA]</scope>
    <source>
        <strain evidence="3">Kwan_BN1</strain>
    </source>
</reference>
<dbReference type="GO" id="GO:0007165">
    <property type="term" value="P:signal transduction"/>
    <property type="evidence" value="ECO:0007669"/>
    <property type="project" value="InterPro"/>
</dbReference>
<accession>A0A7J7K4U8</accession>
<keyword evidence="4" id="KW-1185">Reference proteome</keyword>
<dbReference type="AlphaFoldDB" id="A0A7J7K4U8"/>
<dbReference type="OrthoDB" id="79452at2759"/>
<dbReference type="EMBL" id="VXIV02001496">
    <property type="protein sequence ID" value="KAF6032606.1"/>
    <property type="molecule type" value="Genomic_DNA"/>
</dbReference>
<evidence type="ECO:0000313" key="4">
    <source>
        <dbReference type="Proteomes" id="UP000593567"/>
    </source>
</evidence>
<proteinExistence type="predicted"/>
<dbReference type="Proteomes" id="UP000593567">
    <property type="component" value="Unassembled WGS sequence"/>
</dbReference>
<organism evidence="3 4">
    <name type="scientific">Bugula neritina</name>
    <name type="common">Brown bryozoan</name>
    <name type="synonym">Sertularia neritina</name>
    <dbReference type="NCBI Taxonomy" id="10212"/>
    <lineage>
        <taxon>Eukaryota</taxon>
        <taxon>Metazoa</taxon>
        <taxon>Spiralia</taxon>
        <taxon>Lophotrochozoa</taxon>
        <taxon>Bryozoa</taxon>
        <taxon>Gymnolaemata</taxon>
        <taxon>Cheilostomatida</taxon>
        <taxon>Flustrina</taxon>
        <taxon>Buguloidea</taxon>
        <taxon>Bugulidae</taxon>
        <taxon>Bugula</taxon>
    </lineage>
</organism>
<gene>
    <name evidence="3" type="ORF">EB796_009078</name>
</gene>
<comment type="caution">
    <text evidence="3">The sequence shown here is derived from an EMBL/GenBank/DDBJ whole genome shotgun (WGS) entry which is preliminary data.</text>
</comment>
<dbReference type="FunFam" id="1.10.555.10:FF:000071">
    <property type="entry name" value="Rho GTPase activating protein 27"/>
    <property type="match status" value="1"/>
</dbReference>
<dbReference type="SUPFAM" id="SSF48350">
    <property type="entry name" value="GTPase activation domain, GAP"/>
    <property type="match status" value="1"/>
</dbReference>
<dbReference type="PANTHER" id="PTHR23176">
    <property type="entry name" value="RHO/RAC/CDC GTPASE-ACTIVATING PROTEIN"/>
    <property type="match status" value="1"/>
</dbReference>
<dbReference type="PANTHER" id="PTHR23176:SF129">
    <property type="entry name" value="RHO GTPASE ACTIVATING PROTEIN AT 16F, ISOFORM E-RELATED"/>
    <property type="match status" value="1"/>
</dbReference>